<dbReference type="EMBL" id="LFJN01000014">
    <property type="protein sequence ID" value="KPI39532.1"/>
    <property type="molecule type" value="Genomic_DNA"/>
</dbReference>
<dbReference type="GeneID" id="28735464"/>
<feature type="compositionally biased region" description="Low complexity" evidence="1">
    <location>
        <begin position="128"/>
        <end position="139"/>
    </location>
</feature>
<dbReference type="VEuPathDB" id="FungiDB:AB675_3526"/>
<sequence>MALGTTTLKHQRRFSFSFSTKLTSFRKPQQAVPHSQAEHGKVEMVVPPPQQPEQTLDQPHHYHNHRTEQQNFSMPNRQPRVHFAGSPSYTSQQNYSHEDRHRSNSQSSASSSYRSQHVLSSNNGAGTNSNPVSVASSRSSFEIEPSGPVAEWCHQMHIMQARKYDWCSACFPRPVPVRDEAYVEATEEVEADYRQSYQQAEEDEWARREKLVRRVRESRSATHAYQ</sequence>
<dbReference type="OrthoDB" id="4148366at2759"/>
<protein>
    <submittedName>
        <fullName evidence="2">Uncharacterized protein</fullName>
    </submittedName>
</protein>
<gene>
    <name evidence="2" type="ORF">AB675_3526</name>
</gene>
<organism evidence="2 3">
    <name type="scientific">Cyphellophora attinorum</name>
    <dbReference type="NCBI Taxonomy" id="1664694"/>
    <lineage>
        <taxon>Eukaryota</taxon>
        <taxon>Fungi</taxon>
        <taxon>Dikarya</taxon>
        <taxon>Ascomycota</taxon>
        <taxon>Pezizomycotina</taxon>
        <taxon>Eurotiomycetes</taxon>
        <taxon>Chaetothyriomycetidae</taxon>
        <taxon>Chaetothyriales</taxon>
        <taxon>Cyphellophoraceae</taxon>
        <taxon>Cyphellophora</taxon>
    </lineage>
</organism>
<evidence type="ECO:0000256" key="1">
    <source>
        <dbReference type="SAM" id="MobiDB-lite"/>
    </source>
</evidence>
<dbReference type="AlphaFoldDB" id="A0A0N1HT13"/>
<dbReference type="Proteomes" id="UP000038010">
    <property type="component" value="Unassembled WGS sequence"/>
</dbReference>
<feature type="region of interest" description="Disordered" evidence="1">
    <location>
        <begin position="66"/>
        <end position="139"/>
    </location>
</feature>
<name>A0A0N1HT13_9EURO</name>
<feature type="compositionally biased region" description="Low complexity" evidence="1">
    <location>
        <begin position="104"/>
        <end position="115"/>
    </location>
</feature>
<evidence type="ECO:0000313" key="2">
    <source>
        <dbReference type="EMBL" id="KPI39532.1"/>
    </source>
</evidence>
<feature type="compositionally biased region" description="Polar residues" evidence="1">
    <location>
        <begin position="117"/>
        <end position="127"/>
    </location>
</feature>
<dbReference type="RefSeq" id="XP_017999495.1">
    <property type="nucleotide sequence ID" value="XM_018143584.1"/>
</dbReference>
<evidence type="ECO:0000313" key="3">
    <source>
        <dbReference type="Proteomes" id="UP000038010"/>
    </source>
</evidence>
<keyword evidence="3" id="KW-1185">Reference proteome</keyword>
<comment type="caution">
    <text evidence="2">The sequence shown here is derived from an EMBL/GenBank/DDBJ whole genome shotgun (WGS) entry which is preliminary data.</text>
</comment>
<proteinExistence type="predicted"/>
<accession>A0A0N1HT13</accession>
<reference evidence="2 3" key="1">
    <citation type="submission" date="2015-06" db="EMBL/GenBank/DDBJ databases">
        <title>Draft genome of the ant-associated black yeast Phialophora attae CBS 131958.</title>
        <authorList>
            <person name="Moreno L.F."/>
            <person name="Stielow B.J."/>
            <person name="de Hoog S."/>
            <person name="Vicente V.A."/>
            <person name="Weiss V.A."/>
            <person name="de Vries M."/>
            <person name="Cruz L.M."/>
            <person name="Souza E.M."/>
        </authorList>
    </citation>
    <scope>NUCLEOTIDE SEQUENCE [LARGE SCALE GENOMIC DNA]</scope>
    <source>
        <strain evidence="2 3">CBS 131958</strain>
    </source>
</reference>